<dbReference type="Pfam" id="PF07179">
    <property type="entry name" value="SseB"/>
    <property type="match status" value="1"/>
</dbReference>
<feature type="domain" description="SseB protein N-terminal" evidence="1">
    <location>
        <begin position="154"/>
        <end position="250"/>
    </location>
</feature>
<dbReference type="InterPro" id="IPR009839">
    <property type="entry name" value="SseB_N"/>
</dbReference>
<proteinExistence type="predicted"/>
<organism evidence="2 3">
    <name type="scientific">Blautia obeum</name>
    <dbReference type="NCBI Taxonomy" id="40520"/>
    <lineage>
        <taxon>Bacteria</taxon>
        <taxon>Bacillati</taxon>
        <taxon>Bacillota</taxon>
        <taxon>Clostridia</taxon>
        <taxon>Lachnospirales</taxon>
        <taxon>Lachnospiraceae</taxon>
        <taxon>Blautia</taxon>
    </lineage>
</organism>
<accession>A0A367G9K7</accession>
<evidence type="ECO:0000259" key="1">
    <source>
        <dbReference type="Pfam" id="PF07179"/>
    </source>
</evidence>
<dbReference type="Proteomes" id="UP000253208">
    <property type="component" value="Unassembled WGS sequence"/>
</dbReference>
<evidence type="ECO:0000313" key="2">
    <source>
        <dbReference type="EMBL" id="RCH46549.1"/>
    </source>
</evidence>
<evidence type="ECO:0000313" key="3">
    <source>
        <dbReference type="Proteomes" id="UP000253208"/>
    </source>
</evidence>
<sequence>MGISVEEAIHELRNREEVFVAYSQATRLPYVTCDEETFNDQARIFATEEEIKEYGKQLLEDKILLMGMKYEKKDYPRLYGTLYAIGVNSVIWIDGEEKIEIEIGKIANQRDMSKIEPSKRPLLNPSLELSGIYFMQELRRPVKQEEHKNIRELEEELIANLRKAEFLIAINAEQEEDGKLHIPYLKNKEDKIMQPVFTDVMEFEKFGRGKNLRVAKVTIDKLPSLMIPQANAYVVNPMGFNLVLNKEQIEKIAGISK</sequence>
<comment type="caution">
    <text evidence="2">The sequence shown here is derived from an EMBL/GenBank/DDBJ whole genome shotgun (WGS) entry which is preliminary data.</text>
</comment>
<dbReference type="AlphaFoldDB" id="A0A367G9K7"/>
<dbReference type="RefSeq" id="WP_015525910.1">
    <property type="nucleotide sequence ID" value="NZ_PSQG01000001.1"/>
</dbReference>
<reference evidence="2 3" key="1">
    <citation type="submission" date="2018-02" db="EMBL/GenBank/DDBJ databases">
        <title>Complete genome sequencing of Faecalibacterium prausnitzii strains isolated from the human gut.</title>
        <authorList>
            <person name="Fitzgerald B.C."/>
            <person name="Shkoporov A.N."/>
            <person name="Ross P.R."/>
            <person name="Hill C."/>
        </authorList>
    </citation>
    <scope>NUCLEOTIDE SEQUENCE [LARGE SCALE GENOMIC DNA]</scope>
    <source>
        <strain evidence="2 3">APC942/31-1</strain>
    </source>
</reference>
<name>A0A367G9K7_9FIRM</name>
<protein>
    <recommendedName>
        <fullName evidence="1">SseB protein N-terminal domain-containing protein</fullName>
    </recommendedName>
</protein>
<dbReference type="EMBL" id="PSQG01000001">
    <property type="protein sequence ID" value="RCH46549.1"/>
    <property type="molecule type" value="Genomic_DNA"/>
</dbReference>
<gene>
    <name evidence="2" type="ORF">C4886_01060</name>
</gene>